<dbReference type="EMBL" id="CAJVQA010042681">
    <property type="protein sequence ID" value="CAG8815089.1"/>
    <property type="molecule type" value="Genomic_DNA"/>
</dbReference>
<accession>A0A9N9K7X5</accession>
<feature type="region of interest" description="Disordered" evidence="1">
    <location>
        <begin position="1"/>
        <end position="44"/>
    </location>
</feature>
<evidence type="ECO:0000256" key="1">
    <source>
        <dbReference type="SAM" id="MobiDB-lite"/>
    </source>
</evidence>
<feature type="non-terminal residue" evidence="2">
    <location>
        <position position="1"/>
    </location>
</feature>
<feature type="non-terminal residue" evidence="2">
    <location>
        <position position="44"/>
    </location>
</feature>
<organism evidence="2 3">
    <name type="scientific">Cetraspora pellucida</name>
    <dbReference type="NCBI Taxonomy" id="1433469"/>
    <lineage>
        <taxon>Eukaryota</taxon>
        <taxon>Fungi</taxon>
        <taxon>Fungi incertae sedis</taxon>
        <taxon>Mucoromycota</taxon>
        <taxon>Glomeromycotina</taxon>
        <taxon>Glomeromycetes</taxon>
        <taxon>Diversisporales</taxon>
        <taxon>Gigasporaceae</taxon>
        <taxon>Cetraspora</taxon>
    </lineage>
</organism>
<evidence type="ECO:0000313" key="2">
    <source>
        <dbReference type="EMBL" id="CAG8815089.1"/>
    </source>
</evidence>
<comment type="caution">
    <text evidence="2">The sequence shown here is derived from an EMBL/GenBank/DDBJ whole genome shotgun (WGS) entry which is preliminary data.</text>
</comment>
<keyword evidence="3" id="KW-1185">Reference proteome</keyword>
<protein>
    <submittedName>
        <fullName evidence="2">6198_t:CDS:1</fullName>
    </submittedName>
</protein>
<reference evidence="2" key="1">
    <citation type="submission" date="2021-06" db="EMBL/GenBank/DDBJ databases">
        <authorList>
            <person name="Kallberg Y."/>
            <person name="Tangrot J."/>
            <person name="Rosling A."/>
        </authorList>
    </citation>
    <scope>NUCLEOTIDE SEQUENCE</scope>
    <source>
        <strain evidence="2">FL966</strain>
    </source>
</reference>
<proteinExistence type="predicted"/>
<gene>
    <name evidence="2" type="ORF">CPELLU_LOCUS19097</name>
</gene>
<feature type="compositionally biased region" description="Pro residues" evidence="1">
    <location>
        <begin position="1"/>
        <end position="11"/>
    </location>
</feature>
<dbReference type="AlphaFoldDB" id="A0A9N9K7X5"/>
<sequence>SPQYDPPPQYDPLPQYKPEADSLSFQQSSQHQMELLQEDADNLF</sequence>
<name>A0A9N9K7X5_9GLOM</name>
<dbReference type="Proteomes" id="UP000789759">
    <property type="component" value="Unassembled WGS sequence"/>
</dbReference>
<evidence type="ECO:0000313" key="3">
    <source>
        <dbReference type="Proteomes" id="UP000789759"/>
    </source>
</evidence>
<feature type="compositionally biased region" description="Polar residues" evidence="1">
    <location>
        <begin position="23"/>
        <end position="32"/>
    </location>
</feature>